<comment type="similarity">
    <text evidence="1 7">Belongs to the thioredoxin family.</text>
</comment>
<dbReference type="SUPFAM" id="SSF52833">
    <property type="entry name" value="Thioredoxin-like"/>
    <property type="match status" value="1"/>
</dbReference>
<keyword evidence="4" id="KW-1015">Disulfide bond</keyword>
<organism evidence="9 10">
    <name type="scientific">Streptomyces syringium</name>
    <dbReference type="NCBI Taxonomy" id="76729"/>
    <lineage>
        <taxon>Bacteria</taxon>
        <taxon>Bacillati</taxon>
        <taxon>Actinomycetota</taxon>
        <taxon>Actinomycetes</taxon>
        <taxon>Kitasatosporales</taxon>
        <taxon>Streptomycetaceae</taxon>
        <taxon>Streptomyces</taxon>
    </lineage>
</organism>
<evidence type="ECO:0000313" key="9">
    <source>
        <dbReference type="EMBL" id="MBP2403977.1"/>
    </source>
</evidence>
<name>A0ABS4Y6A5_9ACTN</name>
<dbReference type="EMBL" id="JAGIOH010000001">
    <property type="protein sequence ID" value="MBP2403977.1"/>
    <property type="molecule type" value="Genomic_DNA"/>
</dbReference>
<gene>
    <name evidence="9" type="ORF">JO379_003446</name>
</gene>
<evidence type="ECO:0000256" key="2">
    <source>
        <dbReference type="ARBA" id="ARBA00022448"/>
    </source>
</evidence>
<dbReference type="PANTHER" id="PTHR45663:SF11">
    <property type="entry name" value="GEO12009P1"/>
    <property type="match status" value="1"/>
</dbReference>
<dbReference type="PROSITE" id="PS00194">
    <property type="entry name" value="THIOREDOXIN_1"/>
    <property type="match status" value="1"/>
</dbReference>
<dbReference type="NCBIfam" id="TIGR01068">
    <property type="entry name" value="thioredoxin"/>
    <property type="match status" value="1"/>
</dbReference>
<dbReference type="PIRSF" id="PIRSF000077">
    <property type="entry name" value="Thioredoxin"/>
    <property type="match status" value="1"/>
</dbReference>
<proteinExistence type="inferred from homology"/>
<evidence type="ECO:0000256" key="6">
    <source>
        <dbReference type="NCBIfam" id="TIGR01068"/>
    </source>
</evidence>
<dbReference type="InterPro" id="IPR013766">
    <property type="entry name" value="Thioredoxin_domain"/>
</dbReference>
<evidence type="ECO:0000256" key="4">
    <source>
        <dbReference type="ARBA" id="ARBA00023157"/>
    </source>
</evidence>
<reference evidence="9 10" key="1">
    <citation type="submission" date="2021-03" db="EMBL/GenBank/DDBJ databases">
        <title>Sequencing the genomes of 1000 actinobacteria strains.</title>
        <authorList>
            <person name="Klenk H.-P."/>
        </authorList>
    </citation>
    <scope>NUCLEOTIDE SEQUENCE [LARGE SCALE GENOMIC DNA]</scope>
    <source>
        <strain evidence="9 10">DSM 41480</strain>
    </source>
</reference>
<accession>A0ABS4Y6A5</accession>
<dbReference type="PRINTS" id="PR00421">
    <property type="entry name" value="THIOREDOXIN"/>
</dbReference>
<evidence type="ECO:0000313" key="10">
    <source>
        <dbReference type="Proteomes" id="UP001519291"/>
    </source>
</evidence>
<dbReference type="InterPro" id="IPR017937">
    <property type="entry name" value="Thioredoxin_CS"/>
</dbReference>
<keyword evidence="3" id="KW-0249">Electron transport</keyword>
<dbReference type="PANTHER" id="PTHR45663">
    <property type="entry name" value="GEO12009P1"/>
    <property type="match status" value="1"/>
</dbReference>
<sequence length="119" mass="12721">MTSTATHPPVTSVTDATFAAEVLASELPVLVDFTAAWCGPCRMIAPVLAELAAEEAGRLKIVKLDVDANPATQAAYGVLSMPTLVLFRAGEPVRSVVGARPKRRLRQDLAEELPWLAPR</sequence>
<dbReference type="Pfam" id="PF00085">
    <property type="entry name" value="Thioredoxin"/>
    <property type="match status" value="1"/>
</dbReference>
<evidence type="ECO:0000259" key="8">
    <source>
        <dbReference type="PROSITE" id="PS51352"/>
    </source>
</evidence>
<dbReference type="RefSeq" id="WP_130878550.1">
    <property type="nucleotide sequence ID" value="NZ_JAGIOH010000001.1"/>
</dbReference>
<comment type="caution">
    <text evidence="9">The sequence shown here is derived from an EMBL/GenBank/DDBJ whole genome shotgun (WGS) entry which is preliminary data.</text>
</comment>
<dbReference type="CDD" id="cd02947">
    <property type="entry name" value="TRX_family"/>
    <property type="match status" value="1"/>
</dbReference>
<keyword evidence="2" id="KW-0813">Transport</keyword>
<dbReference type="InterPro" id="IPR036249">
    <property type="entry name" value="Thioredoxin-like_sf"/>
</dbReference>
<evidence type="ECO:0000256" key="5">
    <source>
        <dbReference type="ARBA" id="ARBA00023284"/>
    </source>
</evidence>
<evidence type="ECO:0000256" key="1">
    <source>
        <dbReference type="ARBA" id="ARBA00008987"/>
    </source>
</evidence>
<feature type="domain" description="Thioredoxin" evidence="8">
    <location>
        <begin position="1"/>
        <end position="114"/>
    </location>
</feature>
<dbReference type="GeneID" id="91570325"/>
<evidence type="ECO:0000256" key="3">
    <source>
        <dbReference type="ARBA" id="ARBA00022982"/>
    </source>
</evidence>
<protein>
    <recommendedName>
        <fullName evidence="6 7">Thioredoxin</fullName>
    </recommendedName>
</protein>
<dbReference type="Proteomes" id="UP001519291">
    <property type="component" value="Unassembled WGS sequence"/>
</dbReference>
<keyword evidence="10" id="KW-1185">Reference proteome</keyword>
<keyword evidence="5" id="KW-0676">Redox-active center</keyword>
<dbReference type="InterPro" id="IPR005746">
    <property type="entry name" value="Thioredoxin"/>
</dbReference>
<evidence type="ECO:0000256" key="7">
    <source>
        <dbReference type="PIRNR" id="PIRNR000077"/>
    </source>
</evidence>
<dbReference type="PROSITE" id="PS51352">
    <property type="entry name" value="THIOREDOXIN_2"/>
    <property type="match status" value="1"/>
</dbReference>
<dbReference type="Gene3D" id="3.40.30.10">
    <property type="entry name" value="Glutaredoxin"/>
    <property type="match status" value="1"/>
</dbReference>